<name>A0A2D0NCC0_FLAN2</name>
<evidence type="ECO:0000256" key="1">
    <source>
        <dbReference type="SAM" id="MobiDB-lite"/>
    </source>
</evidence>
<dbReference type="Proteomes" id="UP000223913">
    <property type="component" value="Unassembled WGS sequence"/>
</dbReference>
<dbReference type="OrthoDB" id="9881042at2"/>
<feature type="compositionally biased region" description="Acidic residues" evidence="1">
    <location>
        <begin position="71"/>
        <end position="86"/>
    </location>
</feature>
<keyword evidence="3" id="KW-1185">Reference proteome</keyword>
<protein>
    <submittedName>
        <fullName evidence="2">Uncharacterized protein</fullName>
    </submittedName>
</protein>
<dbReference type="EMBL" id="PDUD01000018">
    <property type="protein sequence ID" value="PHN06154.1"/>
    <property type="molecule type" value="Genomic_DNA"/>
</dbReference>
<organism evidence="2 3">
    <name type="scientific">Flavilitoribacter nigricans (strain ATCC 23147 / DSM 23189 / NBRC 102662 / NCIMB 1420 / SS-2)</name>
    <name type="common">Lewinella nigricans</name>
    <dbReference type="NCBI Taxonomy" id="1122177"/>
    <lineage>
        <taxon>Bacteria</taxon>
        <taxon>Pseudomonadati</taxon>
        <taxon>Bacteroidota</taxon>
        <taxon>Saprospiria</taxon>
        <taxon>Saprospirales</taxon>
        <taxon>Lewinellaceae</taxon>
        <taxon>Flavilitoribacter</taxon>
    </lineage>
</organism>
<sequence length="203" mass="22774">MESNVATAEKPPITDPQVEEAEAKTGSLPEEEPSKTVKTDPAPDAGNDIDAFIQRMSAPRKENKRAFAMAEAEDPEDDGEPITDDDEANLEHLNYSPDHRNTALFFIGLLDSAMGWLGMYATGQEPERYQKFANSNPPDFYVDSAAAMVKKYHARMSLEMMFLTALGMVYGPTVATIQQDRKILKEKEMEEKIRNRERSARIV</sequence>
<accession>A0A2D0NCC0</accession>
<dbReference type="RefSeq" id="WP_099150138.1">
    <property type="nucleotide sequence ID" value="NZ_PDUD01000018.1"/>
</dbReference>
<evidence type="ECO:0000313" key="2">
    <source>
        <dbReference type="EMBL" id="PHN06154.1"/>
    </source>
</evidence>
<proteinExistence type="predicted"/>
<evidence type="ECO:0000313" key="3">
    <source>
        <dbReference type="Proteomes" id="UP000223913"/>
    </source>
</evidence>
<gene>
    <name evidence="2" type="ORF">CRP01_11255</name>
</gene>
<comment type="caution">
    <text evidence="2">The sequence shown here is derived from an EMBL/GenBank/DDBJ whole genome shotgun (WGS) entry which is preliminary data.</text>
</comment>
<feature type="region of interest" description="Disordered" evidence="1">
    <location>
        <begin position="1"/>
        <end position="86"/>
    </location>
</feature>
<dbReference type="AlphaFoldDB" id="A0A2D0NCC0"/>
<reference evidence="2 3" key="1">
    <citation type="submission" date="2017-10" db="EMBL/GenBank/DDBJ databases">
        <title>The draft genome sequence of Lewinella nigricans NBRC 102662.</title>
        <authorList>
            <person name="Wang K."/>
        </authorList>
    </citation>
    <scope>NUCLEOTIDE SEQUENCE [LARGE SCALE GENOMIC DNA]</scope>
    <source>
        <strain evidence="2 3">NBRC 102662</strain>
    </source>
</reference>